<reference evidence="1 2" key="1">
    <citation type="journal article" date="2021" name="bioRxiv">
        <title>Chromosome-scale and haplotype-resolved genome assembly of a tetraploid potato cultivar.</title>
        <authorList>
            <person name="Sun H."/>
            <person name="Jiao W.-B."/>
            <person name="Krause K."/>
            <person name="Campoy J.A."/>
            <person name="Goel M."/>
            <person name="Folz-Donahue K."/>
            <person name="Kukat C."/>
            <person name="Huettel B."/>
            <person name="Schneeberger K."/>
        </authorList>
    </citation>
    <scope>NUCLEOTIDE SEQUENCE [LARGE SCALE GENOMIC DNA]</scope>
    <source>
        <strain evidence="1">SolTubOtavaFocal</strain>
        <tissue evidence="1">Leaves</tissue>
    </source>
</reference>
<protein>
    <submittedName>
        <fullName evidence="1">Uncharacterized protein</fullName>
    </submittedName>
</protein>
<accession>A0ABQ7UHL8</accession>
<evidence type="ECO:0000313" key="2">
    <source>
        <dbReference type="Proteomes" id="UP000826656"/>
    </source>
</evidence>
<keyword evidence="2" id="KW-1185">Reference proteome</keyword>
<proteinExistence type="predicted"/>
<comment type="caution">
    <text evidence="1">The sequence shown here is derived from an EMBL/GenBank/DDBJ whole genome shotgun (WGS) entry which is preliminary data.</text>
</comment>
<organism evidence="1 2">
    <name type="scientific">Solanum tuberosum</name>
    <name type="common">Potato</name>
    <dbReference type="NCBI Taxonomy" id="4113"/>
    <lineage>
        <taxon>Eukaryota</taxon>
        <taxon>Viridiplantae</taxon>
        <taxon>Streptophyta</taxon>
        <taxon>Embryophyta</taxon>
        <taxon>Tracheophyta</taxon>
        <taxon>Spermatophyta</taxon>
        <taxon>Magnoliopsida</taxon>
        <taxon>eudicotyledons</taxon>
        <taxon>Gunneridae</taxon>
        <taxon>Pentapetalae</taxon>
        <taxon>asterids</taxon>
        <taxon>lamiids</taxon>
        <taxon>Solanales</taxon>
        <taxon>Solanaceae</taxon>
        <taxon>Solanoideae</taxon>
        <taxon>Solaneae</taxon>
        <taxon>Solanum</taxon>
    </lineage>
</organism>
<dbReference type="Proteomes" id="UP000826656">
    <property type="component" value="Unassembled WGS sequence"/>
</dbReference>
<gene>
    <name evidence="1" type="ORF">KY290_027709</name>
</gene>
<name>A0ABQ7UHL8_SOLTU</name>
<sequence>MIKVDTILECGQASGVALVGSDNLAQRFTVVEKFFDGKLFEKDVAAEIVASWLCPRNSYSATFTYTQLTPFSATSACVIPEARDLKA</sequence>
<dbReference type="EMBL" id="JAIVGD010000019">
    <property type="protein sequence ID" value="KAH0748477.1"/>
    <property type="molecule type" value="Genomic_DNA"/>
</dbReference>
<evidence type="ECO:0000313" key="1">
    <source>
        <dbReference type="EMBL" id="KAH0748477.1"/>
    </source>
</evidence>